<name>A0A2T4N3U2_AERVE</name>
<dbReference type="Proteomes" id="UP000241986">
    <property type="component" value="Unassembled WGS sequence"/>
</dbReference>
<dbReference type="EMBL" id="PZKL01000020">
    <property type="protein sequence ID" value="PTH81467.1"/>
    <property type="molecule type" value="Genomic_DNA"/>
</dbReference>
<protein>
    <recommendedName>
        <fullName evidence="1">AAA domain-containing protein</fullName>
    </recommendedName>
</protein>
<evidence type="ECO:0000313" key="3">
    <source>
        <dbReference type="Proteomes" id="UP000241986"/>
    </source>
</evidence>
<dbReference type="SUPFAM" id="SSF52540">
    <property type="entry name" value="P-loop containing nucleoside triphosphate hydrolases"/>
    <property type="match status" value="1"/>
</dbReference>
<evidence type="ECO:0000313" key="2">
    <source>
        <dbReference type="EMBL" id="PTH81467.1"/>
    </source>
</evidence>
<feature type="domain" description="AAA" evidence="1">
    <location>
        <begin position="123"/>
        <end position="306"/>
    </location>
</feature>
<dbReference type="PANTHER" id="PTHR13696:SF98">
    <property type="entry name" value="PLASMID PARTITION PROTEIN A"/>
    <property type="match status" value="1"/>
</dbReference>
<dbReference type="InterPro" id="IPR025669">
    <property type="entry name" value="AAA_dom"/>
</dbReference>
<dbReference type="Gene3D" id="3.40.50.300">
    <property type="entry name" value="P-loop containing nucleotide triphosphate hydrolases"/>
    <property type="match status" value="1"/>
</dbReference>
<dbReference type="CDD" id="cd02042">
    <property type="entry name" value="ParAB_family"/>
    <property type="match status" value="1"/>
</dbReference>
<dbReference type="AlphaFoldDB" id="A0A2T4N3U2"/>
<reference evidence="2 3" key="1">
    <citation type="submission" date="2018-03" db="EMBL/GenBank/DDBJ databases">
        <title>Aeromonas veronii whole genome sequencing and analysis.</title>
        <authorList>
            <person name="Xie H."/>
            <person name="Liu T."/>
            <person name="Wang K."/>
        </authorList>
    </citation>
    <scope>NUCLEOTIDE SEQUENCE [LARGE SCALE GENOMIC DNA]</scope>
    <source>
        <strain evidence="2 3">XH.VA.1</strain>
    </source>
</reference>
<dbReference type="Pfam" id="PF13614">
    <property type="entry name" value="AAA_31"/>
    <property type="match status" value="1"/>
</dbReference>
<evidence type="ECO:0000259" key="1">
    <source>
        <dbReference type="Pfam" id="PF13614"/>
    </source>
</evidence>
<dbReference type="InterPro" id="IPR050678">
    <property type="entry name" value="DNA_Partitioning_ATPase"/>
</dbReference>
<proteinExistence type="predicted"/>
<gene>
    <name evidence="2" type="ORF">DAA48_08760</name>
</gene>
<sequence length="416" mass="46101">MTSTLRDSLKNKTRQMSENAVQILVTNRIHADNNKSPLVRTSKTVCYSLNDVSKMPKLNLRIVKEAMESLKNKGHEFDLNGGGGAAKAYQMSLGDVRMIYDECGIETHQEMKARLGLSPEGVVIAMINLKGGVGKTTASASIGAGLTCSRNLICQRLKVLIIDMDPQGSTSMAFGFTELASSDKSAISAVMEGASPEELESWILKTNNPGLDLLAASTNDAFFNLFVSNKLREKGIDPSANNFKFNELLEEYVVAPLRKKYDVIIFDCAPTIETSVINVLHSADGMLIPFALDPFDFDSTLKFITRLPMIFQSALPKRMDEGKIKFMASKMDETNIVHRDNYDTLNAYYSDILFNSHIPQSRAFSTTINNQETIYDVPKKYYQGDIKSLNSAKAAMDRVVAEVFHRFITVGASHNE</sequence>
<accession>A0A2T4N3U2</accession>
<organism evidence="2 3">
    <name type="scientific">Aeromonas veronii</name>
    <dbReference type="NCBI Taxonomy" id="654"/>
    <lineage>
        <taxon>Bacteria</taxon>
        <taxon>Pseudomonadati</taxon>
        <taxon>Pseudomonadota</taxon>
        <taxon>Gammaproteobacteria</taxon>
        <taxon>Aeromonadales</taxon>
        <taxon>Aeromonadaceae</taxon>
        <taxon>Aeromonas</taxon>
    </lineage>
</organism>
<dbReference type="InterPro" id="IPR027417">
    <property type="entry name" value="P-loop_NTPase"/>
</dbReference>
<dbReference type="Gene3D" id="1.10.1660.30">
    <property type="match status" value="1"/>
</dbReference>
<comment type="caution">
    <text evidence="2">The sequence shown here is derived from an EMBL/GenBank/DDBJ whole genome shotgun (WGS) entry which is preliminary data.</text>
</comment>
<dbReference type="PANTHER" id="PTHR13696">
    <property type="entry name" value="P-LOOP CONTAINING NUCLEOSIDE TRIPHOSPHATE HYDROLASE"/>
    <property type="match status" value="1"/>
</dbReference>